<dbReference type="NCBIfam" id="TIGR00197">
    <property type="entry name" value="yjeF_nterm"/>
    <property type="match status" value="1"/>
</dbReference>
<comment type="similarity">
    <text evidence="17">Belongs to the NnrD/CARKD family.</text>
</comment>
<feature type="domain" description="YjeF C-terminal" evidence="20">
    <location>
        <begin position="223"/>
        <end position="484"/>
    </location>
</feature>
<dbReference type="Gene3D" id="3.40.50.10260">
    <property type="entry name" value="YjeF N-terminal domain"/>
    <property type="match status" value="1"/>
</dbReference>
<evidence type="ECO:0000256" key="1">
    <source>
        <dbReference type="ARBA" id="ARBA00000013"/>
    </source>
</evidence>
<evidence type="ECO:0000256" key="2">
    <source>
        <dbReference type="ARBA" id="ARBA00000909"/>
    </source>
</evidence>
<dbReference type="NCBIfam" id="TIGR00196">
    <property type="entry name" value="yjeF_cterm"/>
    <property type="match status" value="1"/>
</dbReference>
<comment type="function">
    <text evidence="17">Catalyzes the dehydration of the S-form of NAD(P)HX at the expense of ADP, which is converted to AMP. Together with NAD(P)HX epimerase, which catalyzes the epimerization of the S- and R-forms, the enzyme allows the repair of both epimers of NAD(P)HX, a damaged form of NAD(P)H that is a result of enzymatic or heat-dependent hydration.</text>
</comment>
<dbReference type="CDD" id="cd01171">
    <property type="entry name" value="YXKO-related"/>
    <property type="match status" value="1"/>
</dbReference>
<comment type="caution">
    <text evidence="18">Lacks conserved residue(s) required for the propagation of feature annotation.</text>
</comment>
<dbReference type="GO" id="GO:0005524">
    <property type="term" value="F:ATP binding"/>
    <property type="evidence" value="ECO:0007669"/>
    <property type="project" value="UniProtKB-UniRule"/>
</dbReference>
<dbReference type="GO" id="GO:0052856">
    <property type="term" value="F:NAD(P)HX epimerase activity"/>
    <property type="evidence" value="ECO:0007669"/>
    <property type="project" value="UniProtKB-UniRule"/>
</dbReference>
<dbReference type="Gene3D" id="3.40.1190.20">
    <property type="match status" value="1"/>
</dbReference>
<organism evidence="22 23">
    <name type="scientific">Mongoliitalea lutea</name>
    <dbReference type="NCBI Taxonomy" id="849756"/>
    <lineage>
        <taxon>Bacteria</taxon>
        <taxon>Pseudomonadati</taxon>
        <taxon>Bacteroidota</taxon>
        <taxon>Cytophagia</taxon>
        <taxon>Cytophagales</taxon>
        <taxon>Cyclobacteriaceae</taxon>
        <taxon>Mongoliitalea</taxon>
    </lineage>
</organism>
<keyword evidence="5 18" id="KW-0479">Metal-binding</keyword>
<dbReference type="PANTHER" id="PTHR12592">
    <property type="entry name" value="ATP-DEPENDENT (S)-NAD(P)H-HYDRATE DEHYDRATASE FAMILY MEMBER"/>
    <property type="match status" value="1"/>
</dbReference>
<dbReference type="GO" id="GO:0052855">
    <property type="term" value="F:ADP-dependent NAD(P)H-hydrate dehydratase activity"/>
    <property type="evidence" value="ECO:0007669"/>
    <property type="project" value="UniProtKB-UniRule"/>
</dbReference>
<evidence type="ECO:0000256" key="5">
    <source>
        <dbReference type="ARBA" id="ARBA00022723"/>
    </source>
</evidence>
<evidence type="ECO:0000313" key="23">
    <source>
        <dbReference type="Proteomes" id="UP000642809"/>
    </source>
</evidence>
<dbReference type="PIRSF" id="PIRSF017184">
    <property type="entry name" value="Nnr"/>
    <property type="match status" value="1"/>
</dbReference>
<dbReference type="PROSITE" id="PS51385">
    <property type="entry name" value="YJEF_N"/>
    <property type="match status" value="1"/>
</dbReference>
<keyword evidence="9 18" id="KW-0630">Potassium</keyword>
<evidence type="ECO:0000256" key="17">
    <source>
        <dbReference type="HAMAP-Rule" id="MF_01965"/>
    </source>
</evidence>
<dbReference type="HAMAP" id="MF_01966">
    <property type="entry name" value="NADHX_epimerase"/>
    <property type="match status" value="1"/>
</dbReference>
<reference evidence="22" key="1">
    <citation type="journal article" date="2014" name="Int. J. Syst. Evol. Microbiol.">
        <title>Complete genome sequence of Corynebacterium casei LMG S-19264T (=DSM 44701T), isolated from a smear-ripened cheese.</title>
        <authorList>
            <consortium name="US DOE Joint Genome Institute (JGI-PGF)"/>
            <person name="Walter F."/>
            <person name="Albersmeier A."/>
            <person name="Kalinowski J."/>
            <person name="Ruckert C."/>
        </authorList>
    </citation>
    <scope>NUCLEOTIDE SEQUENCE</scope>
    <source>
        <strain evidence="22">KCTC 23224</strain>
    </source>
</reference>
<dbReference type="EC" id="5.1.99.6" evidence="19"/>
<reference evidence="22" key="2">
    <citation type="submission" date="2020-09" db="EMBL/GenBank/DDBJ databases">
        <authorList>
            <person name="Sun Q."/>
            <person name="Kim S."/>
        </authorList>
    </citation>
    <scope>NUCLEOTIDE SEQUENCE</scope>
    <source>
        <strain evidence="22">KCTC 23224</strain>
    </source>
</reference>
<dbReference type="Proteomes" id="UP000642809">
    <property type="component" value="Unassembled WGS sequence"/>
</dbReference>
<comment type="catalytic activity">
    <reaction evidence="1 18 19">
        <text>(6R)-NADHX = (6S)-NADHX</text>
        <dbReference type="Rhea" id="RHEA:32215"/>
        <dbReference type="ChEBI" id="CHEBI:64074"/>
        <dbReference type="ChEBI" id="CHEBI:64075"/>
        <dbReference type="EC" id="5.1.99.6"/>
    </reaction>
</comment>
<protein>
    <recommendedName>
        <fullName evidence="19">Bifunctional NAD(P)H-hydrate repair enzyme</fullName>
    </recommendedName>
    <alternativeName>
        <fullName evidence="19">Nicotinamide nucleotide repair protein</fullName>
    </alternativeName>
    <domain>
        <recommendedName>
            <fullName evidence="19">ADP-dependent (S)-NAD(P)H-hydrate dehydratase</fullName>
            <ecNumber evidence="19">4.2.1.136</ecNumber>
        </recommendedName>
        <alternativeName>
            <fullName evidence="19">ADP-dependent NAD(P)HX dehydratase</fullName>
        </alternativeName>
    </domain>
    <domain>
        <recommendedName>
            <fullName evidence="19">NAD(P)H-hydrate epimerase</fullName>
            <ecNumber evidence="19">5.1.99.6</ecNumber>
        </recommendedName>
    </domain>
</protein>
<evidence type="ECO:0000256" key="7">
    <source>
        <dbReference type="ARBA" id="ARBA00022840"/>
    </source>
</evidence>
<feature type="binding site" evidence="17">
    <location>
        <position position="426"/>
    </location>
    <ligand>
        <name>(6S)-NADPHX</name>
        <dbReference type="ChEBI" id="CHEBI:64076"/>
    </ligand>
</feature>
<dbReference type="InterPro" id="IPR029056">
    <property type="entry name" value="Ribokinase-like"/>
</dbReference>
<keyword evidence="11 18" id="KW-0413">Isomerase</keyword>
<comment type="subunit">
    <text evidence="17">Homotetramer.</text>
</comment>
<dbReference type="Pfam" id="PF01256">
    <property type="entry name" value="Carb_kinase"/>
    <property type="match status" value="1"/>
</dbReference>
<evidence type="ECO:0000256" key="14">
    <source>
        <dbReference type="ARBA" id="ARBA00025153"/>
    </source>
</evidence>
<dbReference type="InterPro" id="IPR000631">
    <property type="entry name" value="CARKD"/>
</dbReference>
<evidence type="ECO:0000256" key="4">
    <source>
        <dbReference type="ARBA" id="ARBA00009524"/>
    </source>
</evidence>
<dbReference type="AlphaFoldDB" id="A0A8J3CYC5"/>
<sequence>MRKILAGSQIKTLDQRFIQAKGISSLELMEEAACAFVDWLMEQSDLRNRPVFIFAGKGNNGGDGMAIARLLHTIGFSVTLIATASKEDSSIDNQLNSERLPDSLQVVSSDSFDWKIPVGAIVIDALLGVGLSYPLEGRLLEIVRRINEISAIKIAVDIPTGLPADTVVAGEAVRADFTVSFQFPKLSLLFPDHAAYVGRLNFVDIGISVDFQNQLEGSKFLLEQGDIPALHLKKNDFIHKGDMGKVMLIGGSKGKVGAILLASQAALRAGSGLVYANIPADERLTCQVAFPEIMYSTELVEDLDAIGVGPGWGTTLHPEELSQLFQKYAFPMVLDADAINLMAKYPKLLHEIPANSILTPHLKEFERLVGSCDNHSIRLKKALELATTYQIIVVLKGAYTCISTPDGNQYFNTTGNKYMATAGSGDVLTGIITSFLGQGYAPVQAALVGVFHHGLAGDIAAKSKNRGLIASDIIRSIPQTFIELDID</sequence>
<feature type="binding site" evidence="17">
    <location>
        <begin position="396"/>
        <end position="400"/>
    </location>
    <ligand>
        <name>AMP</name>
        <dbReference type="ChEBI" id="CHEBI:456215"/>
    </ligand>
</feature>
<comment type="cofactor">
    <cofactor evidence="17">
        <name>Mg(2+)</name>
        <dbReference type="ChEBI" id="CHEBI:18420"/>
    </cofactor>
</comment>
<feature type="binding site" evidence="18">
    <location>
        <position position="160"/>
    </location>
    <ligand>
        <name>K(+)</name>
        <dbReference type="ChEBI" id="CHEBI:29103"/>
    </ligand>
</feature>
<dbReference type="PANTHER" id="PTHR12592:SF0">
    <property type="entry name" value="ATP-DEPENDENT (S)-NAD(P)H-HYDRATE DEHYDRATASE"/>
    <property type="match status" value="1"/>
</dbReference>
<comment type="function">
    <text evidence="14 19">Bifunctional enzyme that catalyzes the epimerization of the S- and R-forms of NAD(P)HX and the dehydration of the S-form of NAD(P)HX at the expense of ADP, which is converted to AMP. This allows the repair of both epimers of NAD(P)HX, a damaged form of NAD(P)H that is a result of enzymatic or heat-dependent hydration.</text>
</comment>
<keyword evidence="6 17" id="KW-0547">Nucleotide-binding</keyword>
<dbReference type="GO" id="GO:0046872">
    <property type="term" value="F:metal ion binding"/>
    <property type="evidence" value="ECO:0007669"/>
    <property type="project" value="UniProtKB-UniRule"/>
</dbReference>
<dbReference type="SUPFAM" id="SSF53613">
    <property type="entry name" value="Ribokinase-like"/>
    <property type="match status" value="1"/>
</dbReference>
<dbReference type="PROSITE" id="PS51383">
    <property type="entry name" value="YJEF_C_3"/>
    <property type="match status" value="1"/>
</dbReference>
<comment type="catalytic activity">
    <reaction evidence="16 17 19">
        <text>(6S)-NADPHX + ADP = AMP + phosphate + NADPH + H(+)</text>
        <dbReference type="Rhea" id="RHEA:32235"/>
        <dbReference type="ChEBI" id="CHEBI:15378"/>
        <dbReference type="ChEBI" id="CHEBI:43474"/>
        <dbReference type="ChEBI" id="CHEBI:57783"/>
        <dbReference type="ChEBI" id="CHEBI:64076"/>
        <dbReference type="ChEBI" id="CHEBI:456215"/>
        <dbReference type="ChEBI" id="CHEBI:456216"/>
        <dbReference type="EC" id="4.2.1.136"/>
    </reaction>
</comment>
<evidence type="ECO:0000256" key="3">
    <source>
        <dbReference type="ARBA" id="ARBA00006001"/>
    </source>
</evidence>
<evidence type="ECO:0000259" key="20">
    <source>
        <dbReference type="PROSITE" id="PS51383"/>
    </source>
</evidence>
<keyword evidence="23" id="KW-1185">Reference proteome</keyword>
<dbReference type="EMBL" id="BMYF01000008">
    <property type="protein sequence ID" value="GHB34848.1"/>
    <property type="molecule type" value="Genomic_DNA"/>
</dbReference>
<evidence type="ECO:0000313" key="22">
    <source>
        <dbReference type="EMBL" id="GHB34848.1"/>
    </source>
</evidence>
<feature type="binding site" evidence="17">
    <location>
        <position position="425"/>
    </location>
    <ligand>
        <name>AMP</name>
        <dbReference type="ChEBI" id="CHEBI:456215"/>
    </ligand>
</feature>
<dbReference type="InterPro" id="IPR030677">
    <property type="entry name" value="Nnr"/>
</dbReference>
<keyword evidence="13" id="KW-0511">Multifunctional enzyme</keyword>
<comment type="similarity">
    <text evidence="3 19">In the N-terminal section; belongs to the NnrE/AIBP family.</text>
</comment>
<dbReference type="InterPro" id="IPR036652">
    <property type="entry name" value="YjeF_N_dom_sf"/>
</dbReference>
<comment type="catalytic activity">
    <reaction evidence="2 18 19">
        <text>(6R)-NADPHX = (6S)-NADPHX</text>
        <dbReference type="Rhea" id="RHEA:32227"/>
        <dbReference type="ChEBI" id="CHEBI:64076"/>
        <dbReference type="ChEBI" id="CHEBI:64077"/>
        <dbReference type="EC" id="5.1.99.6"/>
    </reaction>
</comment>
<feature type="domain" description="YjeF N-terminal" evidence="21">
    <location>
        <begin position="10"/>
        <end position="213"/>
    </location>
</feature>
<feature type="binding site" evidence="18">
    <location>
        <position position="157"/>
    </location>
    <ligand>
        <name>(6S)-NADPHX</name>
        <dbReference type="ChEBI" id="CHEBI:64076"/>
    </ligand>
</feature>
<keyword evidence="7 17" id="KW-0067">ATP-binding</keyword>
<evidence type="ECO:0000256" key="8">
    <source>
        <dbReference type="ARBA" id="ARBA00022857"/>
    </source>
</evidence>
<dbReference type="Pfam" id="PF03853">
    <property type="entry name" value="YjeF_N"/>
    <property type="match status" value="1"/>
</dbReference>
<dbReference type="SUPFAM" id="SSF64153">
    <property type="entry name" value="YjeF N-terminal domain-like"/>
    <property type="match status" value="1"/>
</dbReference>
<comment type="caution">
    <text evidence="22">The sequence shown here is derived from an EMBL/GenBank/DDBJ whole genome shotgun (WGS) entry which is preliminary data.</text>
</comment>
<comment type="cofactor">
    <cofactor evidence="18 19">
        <name>K(+)</name>
        <dbReference type="ChEBI" id="CHEBI:29103"/>
    </cofactor>
    <text evidence="18 19">Binds 1 potassium ion per subunit.</text>
</comment>
<name>A0A8J3CYC5_9BACT</name>
<evidence type="ECO:0000256" key="10">
    <source>
        <dbReference type="ARBA" id="ARBA00023027"/>
    </source>
</evidence>
<evidence type="ECO:0000256" key="18">
    <source>
        <dbReference type="HAMAP-Rule" id="MF_01966"/>
    </source>
</evidence>
<comment type="similarity">
    <text evidence="18">Belongs to the NnrE/AIBP family.</text>
</comment>
<feature type="binding site" evidence="17">
    <location>
        <position position="258"/>
    </location>
    <ligand>
        <name>(6S)-NADPHX</name>
        <dbReference type="ChEBI" id="CHEBI:64076"/>
    </ligand>
</feature>
<evidence type="ECO:0000256" key="12">
    <source>
        <dbReference type="ARBA" id="ARBA00023239"/>
    </source>
</evidence>
<keyword evidence="10 17" id="KW-0520">NAD</keyword>
<proteinExistence type="inferred from homology"/>
<dbReference type="EC" id="4.2.1.136" evidence="19"/>
<dbReference type="HAMAP" id="MF_01965">
    <property type="entry name" value="NADHX_dehydratase"/>
    <property type="match status" value="1"/>
</dbReference>
<dbReference type="PROSITE" id="PS01050">
    <property type="entry name" value="YJEF_C_2"/>
    <property type="match status" value="1"/>
</dbReference>
<dbReference type="RefSeq" id="WP_189580243.1">
    <property type="nucleotide sequence ID" value="NZ_BMYF01000008.1"/>
</dbReference>
<accession>A0A8J3CYC5</accession>
<gene>
    <name evidence="17" type="primary">nnrD</name>
    <name evidence="18" type="synonym">nnrE</name>
    <name evidence="22" type="ORF">GCM10008106_15220</name>
</gene>
<comment type="function">
    <text evidence="18">Catalyzes the epimerization of the S- and R-forms of NAD(P)HX, a damaged form of NAD(P)H that is a result of enzymatic or heat-dependent hydration. This is a prerequisite for the S-specific NAD(P)H-hydrate dehydratase to allow the repair of both epimers of NAD(P)HX.</text>
</comment>
<keyword evidence="8 17" id="KW-0521">NADP</keyword>
<evidence type="ECO:0000259" key="21">
    <source>
        <dbReference type="PROSITE" id="PS51385"/>
    </source>
</evidence>
<comment type="similarity">
    <text evidence="4 19">In the C-terminal section; belongs to the NnrD/CARKD family.</text>
</comment>
<feature type="binding site" evidence="18">
    <location>
        <position position="124"/>
    </location>
    <ligand>
        <name>K(+)</name>
        <dbReference type="ChEBI" id="CHEBI:29103"/>
    </ligand>
</feature>
<dbReference type="InterPro" id="IPR004443">
    <property type="entry name" value="YjeF_N_dom"/>
</dbReference>
<feature type="binding site" evidence="18">
    <location>
        <begin position="128"/>
        <end position="134"/>
    </location>
    <ligand>
        <name>(6S)-NADPHX</name>
        <dbReference type="ChEBI" id="CHEBI:64076"/>
    </ligand>
</feature>
<dbReference type="GO" id="GO:0046496">
    <property type="term" value="P:nicotinamide nucleotide metabolic process"/>
    <property type="evidence" value="ECO:0007669"/>
    <property type="project" value="UniProtKB-UniRule"/>
</dbReference>
<evidence type="ECO:0000256" key="11">
    <source>
        <dbReference type="ARBA" id="ARBA00023235"/>
    </source>
</evidence>
<evidence type="ECO:0000256" key="6">
    <source>
        <dbReference type="ARBA" id="ARBA00022741"/>
    </source>
</evidence>
<dbReference type="InterPro" id="IPR017953">
    <property type="entry name" value="Carbohydrate_kinase_pred_CS"/>
</dbReference>
<feature type="binding site" evidence="18">
    <location>
        <position position="60"/>
    </location>
    <ligand>
        <name>K(+)</name>
        <dbReference type="ChEBI" id="CHEBI:29103"/>
    </ligand>
</feature>
<evidence type="ECO:0000256" key="19">
    <source>
        <dbReference type="PIRNR" id="PIRNR017184"/>
    </source>
</evidence>
<evidence type="ECO:0000256" key="13">
    <source>
        <dbReference type="ARBA" id="ARBA00023268"/>
    </source>
</evidence>
<feature type="binding site" evidence="18">
    <location>
        <begin position="59"/>
        <end position="63"/>
    </location>
    <ligand>
        <name>(6S)-NADPHX</name>
        <dbReference type="ChEBI" id="CHEBI:64076"/>
    </ligand>
</feature>
<evidence type="ECO:0000256" key="9">
    <source>
        <dbReference type="ARBA" id="ARBA00022958"/>
    </source>
</evidence>
<evidence type="ECO:0000256" key="15">
    <source>
        <dbReference type="ARBA" id="ARBA00048238"/>
    </source>
</evidence>
<dbReference type="GO" id="GO:0110051">
    <property type="term" value="P:metabolite repair"/>
    <property type="evidence" value="ECO:0007669"/>
    <property type="project" value="TreeGrafter"/>
</dbReference>
<feature type="binding site" evidence="17">
    <location>
        <position position="311"/>
    </location>
    <ligand>
        <name>(6S)-NADPHX</name>
        <dbReference type="ChEBI" id="CHEBI:64076"/>
    </ligand>
</feature>
<comment type="catalytic activity">
    <reaction evidence="15 17 19">
        <text>(6S)-NADHX + ADP = AMP + phosphate + NADH + H(+)</text>
        <dbReference type="Rhea" id="RHEA:32223"/>
        <dbReference type="ChEBI" id="CHEBI:15378"/>
        <dbReference type="ChEBI" id="CHEBI:43474"/>
        <dbReference type="ChEBI" id="CHEBI:57945"/>
        <dbReference type="ChEBI" id="CHEBI:64074"/>
        <dbReference type="ChEBI" id="CHEBI:456215"/>
        <dbReference type="ChEBI" id="CHEBI:456216"/>
        <dbReference type="EC" id="4.2.1.136"/>
    </reaction>
</comment>
<keyword evidence="12 17" id="KW-0456">Lyase</keyword>
<evidence type="ECO:0000256" key="16">
    <source>
        <dbReference type="ARBA" id="ARBA00049209"/>
    </source>
</evidence>
<feature type="binding site" evidence="17">
    <location>
        <position position="361"/>
    </location>
    <ligand>
        <name>(6S)-NADPHX</name>
        <dbReference type="ChEBI" id="CHEBI:64076"/>
    </ligand>
</feature>